<name>A0A2N5M1C6_9BACI</name>
<evidence type="ECO:0008006" key="3">
    <source>
        <dbReference type="Google" id="ProtNLM"/>
    </source>
</evidence>
<dbReference type="AlphaFoldDB" id="A0A2N5M1C6"/>
<proteinExistence type="predicted"/>
<comment type="caution">
    <text evidence="1">The sequence shown here is derived from an EMBL/GenBank/DDBJ whole genome shotgun (WGS) entry which is preliminary data.</text>
</comment>
<sequence>MFELIKESPLFQISLTNKELFHSNFLKWLFENYPQIAETLFCKNDTEFKLSEVKREKESRKDLILIFTKGKQKQKIIIENKFKSIPYFEQLDRYKKDIKKNTTYVLLSLLEHNPDKSWILLPYKQLSRHIENFVPQIEETSLYHSTMVKDYLNVVNELIKIPLEINWSEEQYFYYAGHVEFKPYIDVRMHDFLSKAKFLQMKHRLTLMIKELGIDYSYVKEWYNGRAGDLYINEAYTTNGLIEFKYFLDDALSIGVQVQGQKFCLFVEGKYQLNKMEEIAYSLFEKELWFNFNLYEEMEHVIYPLNGEWNTFKRKTGGSMKYRYVKIHNKKTEQILFGMVIYLNNIIQHKEKILSTIKIVGNK</sequence>
<evidence type="ECO:0000313" key="1">
    <source>
        <dbReference type="EMBL" id="PLT28159.1"/>
    </source>
</evidence>
<evidence type="ECO:0000313" key="2">
    <source>
        <dbReference type="Proteomes" id="UP000234748"/>
    </source>
</evidence>
<dbReference type="Proteomes" id="UP000234748">
    <property type="component" value="Unassembled WGS sequence"/>
</dbReference>
<accession>A0A2N5M1C6</accession>
<gene>
    <name evidence="1" type="ORF">CUU66_19630</name>
</gene>
<dbReference type="InterPro" id="IPR029470">
    <property type="entry name" value="PDDEXK_4"/>
</dbReference>
<dbReference type="EMBL" id="PGUY01000063">
    <property type="protein sequence ID" value="PLT28159.1"/>
    <property type="molecule type" value="Genomic_DNA"/>
</dbReference>
<reference evidence="1 2" key="1">
    <citation type="submission" date="2017-11" db="EMBL/GenBank/DDBJ databases">
        <title>Comparitive Functional Genomics of Dry Heat Resistant strains isolated from the Viking Spacecraft.</title>
        <authorList>
            <person name="Seuylemezian A."/>
            <person name="Cooper K."/>
            <person name="Vaishampayan P."/>
        </authorList>
    </citation>
    <scope>NUCLEOTIDE SEQUENCE [LARGE SCALE GENOMIC DNA]</scope>
    <source>
        <strain evidence="1 2">V1-29</strain>
    </source>
</reference>
<dbReference type="RefSeq" id="WP_101645099.1">
    <property type="nucleotide sequence ID" value="NZ_PGUY01000063.1"/>
</dbReference>
<keyword evidence="2" id="KW-1185">Reference proteome</keyword>
<protein>
    <recommendedName>
        <fullName evidence="3">PD-(D/E)XK nuclease superfamily protein</fullName>
    </recommendedName>
</protein>
<organism evidence="1 2">
    <name type="scientific">Peribacillus deserti</name>
    <dbReference type="NCBI Taxonomy" id="673318"/>
    <lineage>
        <taxon>Bacteria</taxon>
        <taxon>Bacillati</taxon>
        <taxon>Bacillota</taxon>
        <taxon>Bacilli</taxon>
        <taxon>Bacillales</taxon>
        <taxon>Bacillaceae</taxon>
        <taxon>Peribacillus</taxon>
    </lineage>
</organism>
<dbReference type="Pfam" id="PF14281">
    <property type="entry name" value="PDDEXK_4"/>
    <property type="match status" value="1"/>
</dbReference>